<dbReference type="Pfam" id="PF01584">
    <property type="entry name" value="CheW"/>
    <property type="match status" value="1"/>
</dbReference>
<accession>A0ABY3SDU7</accession>
<dbReference type="EMBL" id="CP090978">
    <property type="protein sequence ID" value="UJF31366.1"/>
    <property type="molecule type" value="Genomic_DNA"/>
</dbReference>
<dbReference type="RefSeq" id="WP_235117712.1">
    <property type="nucleotide sequence ID" value="NZ_CP090978.1"/>
</dbReference>
<dbReference type="InterPro" id="IPR036061">
    <property type="entry name" value="CheW-like_dom_sf"/>
</dbReference>
<evidence type="ECO:0000313" key="3">
    <source>
        <dbReference type="Proteomes" id="UP001649230"/>
    </source>
</evidence>
<reference evidence="2 3" key="1">
    <citation type="journal article" date="2024" name="Int. J. Syst. Evol. Microbiol.">
        <title>Paenibacillus hexagrammi sp. nov., a novel bacterium isolated from the gut content of Hexagrammos agrammus.</title>
        <authorList>
            <person name="Jung H.K."/>
            <person name="Kim D.G."/>
            <person name="Zin H."/>
            <person name="Park J."/>
            <person name="Jung H."/>
            <person name="Kim Y.O."/>
            <person name="Kong H.J."/>
            <person name="Kim J.W."/>
            <person name="Kim Y.S."/>
        </authorList>
    </citation>
    <scope>NUCLEOTIDE SEQUENCE [LARGE SCALE GENOMIC DNA]</scope>
    <source>
        <strain evidence="2 3">YPD9-1</strain>
    </source>
</reference>
<dbReference type="Proteomes" id="UP001649230">
    <property type="component" value="Chromosome"/>
</dbReference>
<dbReference type="PANTHER" id="PTHR22617">
    <property type="entry name" value="CHEMOTAXIS SENSOR HISTIDINE KINASE-RELATED"/>
    <property type="match status" value="1"/>
</dbReference>
<evidence type="ECO:0000313" key="2">
    <source>
        <dbReference type="EMBL" id="UJF31366.1"/>
    </source>
</evidence>
<organism evidence="2 3">
    <name type="scientific">Paenibacillus hexagrammi</name>
    <dbReference type="NCBI Taxonomy" id="2908839"/>
    <lineage>
        <taxon>Bacteria</taxon>
        <taxon>Bacillati</taxon>
        <taxon>Bacillota</taxon>
        <taxon>Bacilli</taxon>
        <taxon>Bacillales</taxon>
        <taxon>Paenibacillaceae</taxon>
        <taxon>Paenibacillus</taxon>
    </lineage>
</organism>
<dbReference type="PROSITE" id="PS50851">
    <property type="entry name" value="CHEW"/>
    <property type="match status" value="1"/>
</dbReference>
<feature type="domain" description="CheW-like" evidence="1">
    <location>
        <begin position="2"/>
        <end position="140"/>
    </location>
</feature>
<gene>
    <name evidence="2" type="ORF">L0M14_16140</name>
</gene>
<dbReference type="Gene3D" id="2.30.30.40">
    <property type="entry name" value="SH3 Domains"/>
    <property type="match status" value="1"/>
</dbReference>
<evidence type="ECO:0000259" key="1">
    <source>
        <dbReference type="PROSITE" id="PS50851"/>
    </source>
</evidence>
<proteinExistence type="predicted"/>
<protein>
    <submittedName>
        <fullName evidence="2">Chemotaxis protein CheW</fullName>
    </submittedName>
</protein>
<dbReference type="PANTHER" id="PTHR22617:SF23">
    <property type="entry name" value="CHEMOTAXIS PROTEIN CHEW"/>
    <property type="match status" value="1"/>
</dbReference>
<name>A0ABY3SDU7_9BACL</name>
<sequence length="141" mass="16054">MQDQYVEFVVNQVTYAMTIHHIHEIIRVREMTHIPNHKPFVKGVINLRGQVLPVVGLRERMGLDRGETTSLSRILILDVQGEMFGAIVDQVNRVTELPSIVPPPEYAVQESHDLIAGIAQEKNVLIHILQAERIFVETNSR</sequence>
<dbReference type="InterPro" id="IPR002545">
    <property type="entry name" value="CheW-lke_dom"/>
</dbReference>
<dbReference type="SUPFAM" id="SSF50341">
    <property type="entry name" value="CheW-like"/>
    <property type="match status" value="1"/>
</dbReference>
<keyword evidence="3" id="KW-1185">Reference proteome</keyword>
<dbReference type="Gene3D" id="2.40.50.180">
    <property type="entry name" value="CheA-289, Domain 4"/>
    <property type="match status" value="1"/>
</dbReference>
<dbReference type="InterPro" id="IPR039315">
    <property type="entry name" value="CheW"/>
</dbReference>
<dbReference type="SMART" id="SM00260">
    <property type="entry name" value="CheW"/>
    <property type="match status" value="1"/>
</dbReference>